<dbReference type="AlphaFoldDB" id="A0A170PRL6"/>
<organism evidence="3">
    <name type="scientific">hydrothermal vent metagenome</name>
    <dbReference type="NCBI Taxonomy" id="652676"/>
    <lineage>
        <taxon>unclassified sequences</taxon>
        <taxon>metagenomes</taxon>
        <taxon>ecological metagenomes</taxon>
    </lineage>
</organism>
<reference evidence="3" key="1">
    <citation type="submission" date="2015-10" db="EMBL/GenBank/DDBJ databases">
        <authorList>
            <person name="Gilbert D.G."/>
        </authorList>
    </citation>
    <scope>NUCLEOTIDE SEQUENCE</scope>
</reference>
<dbReference type="PANTHER" id="PTHR36539">
    <property type="entry name" value="ETHANOLAMINE UTILIZATION PROTEIN EUTN"/>
    <property type="match status" value="1"/>
</dbReference>
<dbReference type="GO" id="GO:0031469">
    <property type="term" value="C:bacterial microcompartment"/>
    <property type="evidence" value="ECO:0007669"/>
    <property type="project" value="UniProtKB-SubCell"/>
</dbReference>
<evidence type="ECO:0000313" key="3">
    <source>
        <dbReference type="EMBL" id="CUS53166.1"/>
    </source>
</evidence>
<dbReference type="Pfam" id="PF03319">
    <property type="entry name" value="EutN_CcmL"/>
    <property type="match status" value="1"/>
</dbReference>
<dbReference type="PANTHER" id="PTHR36539:SF1">
    <property type="entry name" value="BACTERIAL MICROCOMPARTMENT SHELL VERTEX PROTEIN EUTN"/>
    <property type="match status" value="1"/>
</dbReference>
<dbReference type="SUPFAM" id="SSF159133">
    <property type="entry name" value="EutN/CcmL-like"/>
    <property type="match status" value="1"/>
</dbReference>
<sequence>MKIARVIGSVTGTIKDGRLVGQKLLLVDIVDASGAVLNPSQVITDTCGAGVGDMVLLASGSAARISPETSGAPTDETAVMLVDEITVNNQLTYQANSG</sequence>
<protein>
    <submittedName>
        <fullName evidence="3">Carboxysome protein CcmL</fullName>
    </submittedName>
</protein>
<evidence type="ECO:0000256" key="2">
    <source>
        <dbReference type="ARBA" id="ARBA00024446"/>
    </source>
</evidence>
<keyword evidence="2" id="KW-1283">Bacterial microcompartment</keyword>
<dbReference type="EMBL" id="CZRL01000094">
    <property type="protein sequence ID" value="CUS53166.1"/>
    <property type="molecule type" value="Genomic_DNA"/>
</dbReference>
<accession>A0A170PRL6</accession>
<dbReference type="Gene3D" id="2.40.50.220">
    <property type="entry name" value="EutN/Ccml"/>
    <property type="match status" value="1"/>
</dbReference>
<proteinExistence type="predicted"/>
<dbReference type="PROSITE" id="PS51932">
    <property type="entry name" value="BMV"/>
    <property type="match status" value="1"/>
</dbReference>
<dbReference type="InterPro" id="IPR036677">
    <property type="entry name" value="EutN_CcmL_sf"/>
</dbReference>
<gene>
    <name evidence="3" type="ORF">MGWOODY_XGa2788</name>
</gene>
<evidence type="ECO:0000256" key="1">
    <source>
        <dbReference type="ARBA" id="ARBA00024322"/>
    </source>
</evidence>
<dbReference type="InterPro" id="IPR004992">
    <property type="entry name" value="EutN_CcmL"/>
</dbReference>
<name>A0A170PRL6_9ZZZZ</name>
<comment type="subcellular location">
    <subcellularLocation>
        <location evidence="1">Bacterial microcompartment</location>
    </subcellularLocation>
</comment>